<feature type="region of interest" description="Disordered" evidence="1">
    <location>
        <begin position="116"/>
        <end position="172"/>
    </location>
</feature>
<protein>
    <submittedName>
        <fullName evidence="2">Uncharacterized protein</fullName>
    </submittedName>
</protein>
<dbReference type="EMBL" id="KB008010">
    <property type="protein sequence ID" value="ELR16080.1"/>
    <property type="molecule type" value="Genomic_DNA"/>
</dbReference>
<gene>
    <name evidence="2" type="ORF">ACA1_224700</name>
</gene>
<dbReference type="Proteomes" id="UP000011083">
    <property type="component" value="Unassembled WGS sequence"/>
</dbReference>
<dbReference type="RefSeq" id="XP_004338093.1">
    <property type="nucleotide sequence ID" value="XM_004338045.1"/>
</dbReference>
<evidence type="ECO:0000313" key="2">
    <source>
        <dbReference type="EMBL" id="ELR16080.1"/>
    </source>
</evidence>
<accession>L8GSX5</accession>
<organism evidence="2 3">
    <name type="scientific">Acanthamoeba castellanii (strain ATCC 30010 / Neff)</name>
    <dbReference type="NCBI Taxonomy" id="1257118"/>
    <lineage>
        <taxon>Eukaryota</taxon>
        <taxon>Amoebozoa</taxon>
        <taxon>Discosea</taxon>
        <taxon>Longamoebia</taxon>
        <taxon>Centramoebida</taxon>
        <taxon>Acanthamoebidae</taxon>
        <taxon>Acanthamoeba</taxon>
    </lineage>
</organism>
<feature type="compositionally biased region" description="Low complexity" evidence="1">
    <location>
        <begin position="116"/>
        <end position="125"/>
    </location>
</feature>
<keyword evidence="3" id="KW-1185">Reference proteome</keyword>
<dbReference type="KEGG" id="acan:ACA1_224700"/>
<dbReference type="VEuPathDB" id="AmoebaDB:ACA1_224700"/>
<feature type="compositionally biased region" description="Basic and acidic residues" evidence="1">
    <location>
        <begin position="149"/>
        <end position="172"/>
    </location>
</feature>
<proteinExistence type="predicted"/>
<evidence type="ECO:0000313" key="3">
    <source>
        <dbReference type="Proteomes" id="UP000011083"/>
    </source>
</evidence>
<name>L8GSX5_ACACF</name>
<dbReference type="AlphaFoldDB" id="L8GSX5"/>
<evidence type="ECO:0000256" key="1">
    <source>
        <dbReference type="SAM" id="MobiDB-lite"/>
    </source>
</evidence>
<dbReference type="GeneID" id="14916739"/>
<reference evidence="2 3" key="1">
    <citation type="journal article" date="2013" name="Genome Biol.">
        <title>Genome of Acanthamoeba castellanii highlights extensive lateral gene transfer and early evolution of tyrosine kinase signaling.</title>
        <authorList>
            <person name="Clarke M."/>
            <person name="Lohan A.J."/>
            <person name="Liu B."/>
            <person name="Lagkouvardos I."/>
            <person name="Roy S."/>
            <person name="Zafar N."/>
            <person name="Bertelli C."/>
            <person name="Schilde C."/>
            <person name="Kianianmomeni A."/>
            <person name="Burglin T.R."/>
            <person name="Frech C."/>
            <person name="Turcotte B."/>
            <person name="Kopec K.O."/>
            <person name="Synnott J.M."/>
            <person name="Choo C."/>
            <person name="Paponov I."/>
            <person name="Finkler A."/>
            <person name="Soon Heng Tan C."/>
            <person name="Hutchins A.P."/>
            <person name="Weinmeier T."/>
            <person name="Rattei T."/>
            <person name="Chu J.S."/>
            <person name="Gimenez G."/>
            <person name="Irimia M."/>
            <person name="Rigden D.J."/>
            <person name="Fitzpatrick D.A."/>
            <person name="Lorenzo-Morales J."/>
            <person name="Bateman A."/>
            <person name="Chiu C.H."/>
            <person name="Tang P."/>
            <person name="Hegemann P."/>
            <person name="Fromm H."/>
            <person name="Raoult D."/>
            <person name="Greub G."/>
            <person name="Miranda-Saavedra D."/>
            <person name="Chen N."/>
            <person name="Nash P."/>
            <person name="Ginger M.L."/>
            <person name="Horn M."/>
            <person name="Schaap P."/>
            <person name="Caler L."/>
            <person name="Loftus B."/>
        </authorList>
    </citation>
    <scope>NUCLEOTIDE SEQUENCE [LARGE SCALE GENOMIC DNA]</scope>
    <source>
        <strain evidence="2 3">Neff</strain>
    </source>
</reference>
<sequence>MEMSVEEQEQETMQAMNEAVGIVEGKEQATLDLLLDMLGRFQKDEMLKKEAEAFVQQVMEEEQAESAEELRRAEAAKAQTDAFEKEWVERVRGKLQVVQEQEGSVAVEVEVEKVTATSAASKSSVLSGWRAATDNGNGAKNGKKAQIKKQLEMDDEWAHWAEDDDDHSPTKQ</sequence>